<name>A0A1V3WU00_MYCKA</name>
<proteinExistence type="predicted"/>
<evidence type="ECO:0000313" key="1">
    <source>
        <dbReference type="EMBL" id="OOK70242.1"/>
    </source>
</evidence>
<dbReference type="AlphaFoldDB" id="A0A1V3WU00"/>
<reference evidence="1 2" key="1">
    <citation type="submission" date="2017-02" db="EMBL/GenBank/DDBJ databases">
        <title>Complete genome sequences of Mycobacterium kansasii strains isolated from rhesus macaques.</title>
        <authorList>
            <person name="Panda A."/>
            <person name="Nagaraj S."/>
            <person name="Zhao X."/>
            <person name="Tettelin H."/>
            <person name="Detolla L.J."/>
        </authorList>
    </citation>
    <scope>NUCLEOTIDE SEQUENCE [LARGE SCALE GENOMIC DNA]</scope>
    <source>
        <strain evidence="1 2">11-3813</strain>
    </source>
</reference>
<dbReference type="EMBL" id="MVBM01000006">
    <property type="protein sequence ID" value="OOK70242.1"/>
    <property type="molecule type" value="Genomic_DNA"/>
</dbReference>
<dbReference type="Proteomes" id="UP000189229">
    <property type="component" value="Unassembled WGS sequence"/>
</dbReference>
<gene>
    <name evidence="1" type="ORF">BZL30_6668</name>
</gene>
<organism evidence="1 2">
    <name type="scientific">Mycobacterium kansasii</name>
    <dbReference type="NCBI Taxonomy" id="1768"/>
    <lineage>
        <taxon>Bacteria</taxon>
        <taxon>Bacillati</taxon>
        <taxon>Actinomycetota</taxon>
        <taxon>Actinomycetes</taxon>
        <taxon>Mycobacteriales</taxon>
        <taxon>Mycobacteriaceae</taxon>
        <taxon>Mycobacterium</taxon>
    </lineage>
</organism>
<sequence length="82" mass="8742">MRWPATATWPASITDAALLLVDVLMAYVPVGADAHRGQDIRRVFSRLASLAERPAGPSLYCGIGTKARGARSADKGMCDRLA</sequence>
<accession>A0A1V3WU00</accession>
<evidence type="ECO:0000313" key="2">
    <source>
        <dbReference type="Proteomes" id="UP000189229"/>
    </source>
</evidence>
<protein>
    <submittedName>
        <fullName evidence="1">Uncharacterized protein</fullName>
    </submittedName>
</protein>
<comment type="caution">
    <text evidence="1">The sequence shown here is derived from an EMBL/GenBank/DDBJ whole genome shotgun (WGS) entry which is preliminary data.</text>
</comment>